<dbReference type="CDD" id="cd05299">
    <property type="entry name" value="CtBP_dh"/>
    <property type="match status" value="1"/>
</dbReference>
<dbReference type="InterPro" id="IPR029753">
    <property type="entry name" value="D-isomer_DH_CS"/>
</dbReference>
<dbReference type="AlphaFoldDB" id="A0A160VFH2"/>
<sequence>MTSIAPIFRVLVTDTVWPSTRPEQEVLDRIGAEIIEAPEASEATLASLAVDVDAIMTCFAQVTSTVVRAAKKCQVISRYGVGVDNIAVDTATEEGIVVTYLPDYCVDEVSDHVMALLLSWNRQIGFYDAVAKEGRWSGVASPVPLVRLRGRTLGIAGLGRIGRAVAAKAQAFGLDVLAHDPYMPDGISPPSNVRLVDLPTLLAESDYVTLHTPLNDETRGYIGAGEFAMMKTSAFIINCARGPIIDEDSLYAALRDGQIGGAGLDVMEVAAPPADHPLFALDNVLVTPHVAFLSQQSVLELEVRTAQATADVLQGKMPEFLVNPAVLPHSRVKLA</sequence>
<gene>
    <name evidence="6" type="ORF">MGWOODY_Clf2962</name>
</gene>
<dbReference type="Pfam" id="PF02826">
    <property type="entry name" value="2-Hacid_dh_C"/>
    <property type="match status" value="1"/>
</dbReference>
<evidence type="ECO:0000313" key="6">
    <source>
        <dbReference type="EMBL" id="CUV03610.1"/>
    </source>
</evidence>
<dbReference type="InterPro" id="IPR006140">
    <property type="entry name" value="D-isomer_DH_NAD-bd"/>
</dbReference>
<dbReference type="InterPro" id="IPR050857">
    <property type="entry name" value="D-2-hydroxyacid_DH"/>
</dbReference>
<organism evidence="6">
    <name type="scientific">hydrothermal vent metagenome</name>
    <dbReference type="NCBI Taxonomy" id="652676"/>
    <lineage>
        <taxon>unclassified sequences</taxon>
        <taxon>metagenomes</taxon>
        <taxon>ecological metagenomes</taxon>
    </lineage>
</organism>
<accession>A0A160VFH2</accession>
<keyword evidence="3" id="KW-0520">NAD</keyword>
<proteinExistence type="inferred from homology"/>
<dbReference type="InterPro" id="IPR043322">
    <property type="entry name" value="CtBP"/>
</dbReference>
<dbReference type="SUPFAM" id="SSF51735">
    <property type="entry name" value="NAD(P)-binding Rossmann-fold domains"/>
    <property type="match status" value="1"/>
</dbReference>
<evidence type="ECO:0000259" key="5">
    <source>
        <dbReference type="Pfam" id="PF02826"/>
    </source>
</evidence>
<name>A0A160VFH2_9ZZZZ</name>
<dbReference type="PROSITE" id="PS00671">
    <property type="entry name" value="D_2_HYDROXYACID_DH_3"/>
    <property type="match status" value="1"/>
</dbReference>
<dbReference type="PANTHER" id="PTHR42789">
    <property type="entry name" value="D-ISOMER SPECIFIC 2-HYDROXYACID DEHYDROGENASE FAMILY PROTEIN (AFU_ORTHOLOGUE AFUA_6G10090)"/>
    <property type="match status" value="1"/>
</dbReference>
<dbReference type="GO" id="GO:0004617">
    <property type="term" value="F:phosphoglycerate dehydrogenase activity"/>
    <property type="evidence" value="ECO:0007669"/>
    <property type="project" value="UniProtKB-EC"/>
</dbReference>
<evidence type="ECO:0000256" key="1">
    <source>
        <dbReference type="ARBA" id="ARBA00005854"/>
    </source>
</evidence>
<evidence type="ECO:0000256" key="3">
    <source>
        <dbReference type="ARBA" id="ARBA00023027"/>
    </source>
</evidence>
<dbReference type="EC" id="1.1.1.95" evidence="6"/>
<reference evidence="6" key="1">
    <citation type="submission" date="2015-10" db="EMBL/GenBank/DDBJ databases">
        <authorList>
            <person name="Gilbert D.G."/>
        </authorList>
    </citation>
    <scope>NUCLEOTIDE SEQUENCE</scope>
</reference>
<dbReference type="GO" id="GO:0051287">
    <property type="term" value="F:NAD binding"/>
    <property type="evidence" value="ECO:0007669"/>
    <property type="project" value="InterPro"/>
</dbReference>
<dbReference type="SUPFAM" id="SSF52283">
    <property type="entry name" value="Formate/glycerate dehydrogenase catalytic domain-like"/>
    <property type="match status" value="1"/>
</dbReference>
<feature type="domain" description="D-isomer specific 2-hydroxyacid dehydrogenase NAD-binding" evidence="5">
    <location>
        <begin position="114"/>
        <end position="291"/>
    </location>
</feature>
<comment type="similarity">
    <text evidence="1">Belongs to the D-isomer specific 2-hydroxyacid dehydrogenase family.</text>
</comment>
<evidence type="ECO:0000256" key="2">
    <source>
        <dbReference type="ARBA" id="ARBA00023002"/>
    </source>
</evidence>
<dbReference type="Gene3D" id="3.40.50.720">
    <property type="entry name" value="NAD(P)-binding Rossmann-like Domain"/>
    <property type="match status" value="2"/>
</dbReference>
<evidence type="ECO:0000259" key="4">
    <source>
        <dbReference type="Pfam" id="PF00389"/>
    </source>
</evidence>
<keyword evidence="2 6" id="KW-0560">Oxidoreductase</keyword>
<dbReference type="InterPro" id="IPR006139">
    <property type="entry name" value="D-isomer_2_OHA_DH_cat_dom"/>
</dbReference>
<feature type="domain" description="D-isomer specific 2-hydroxyacid dehydrogenase catalytic" evidence="4">
    <location>
        <begin position="11"/>
        <end position="323"/>
    </location>
</feature>
<dbReference type="EMBL" id="FAXA01000447">
    <property type="protein sequence ID" value="CUV03610.1"/>
    <property type="molecule type" value="Genomic_DNA"/>
</dbReference>
<dbReference type="FunFam" id="3.40.50.720:FF:000203">
    <property type="entry name" value="D-3-phosphoglycerate dehydrogenase (SerA)"/>
    <property type="match status" value="1"/>
</dbReference>
<dbReference type="PANTHER" id="PTHR42789:SF1">
    <property type="entry name" value="D-ISOMER SPECIFIC 2-HYDROXYACID DEHYDROGENASE FAMILY PROTEIN (AFU_ORTHOLOGUE AFUA_6G10090)"/>
    <property type="match status" value="1"/>
</dbReference>
<dbReference type="InterPro" id="IPR036291">
    <property type="entry name" value="NAD(P)-bd_dom_sf"/>
</dbReference>
<protein>
    <submittedName>
        <fullName evidence="6">D-3-phosphoglycerate dehydrogenase</fullName>
        <ecNumber evidence="6">1.1.1.95</ecNumber>
    </submittedName>
</protein>
<dbReference type="Pfam" id="PF00389">
    <property type="entry name" value="2-Hacid_dh"/>
    <property type="match status" value="1"/>
</dbReference>
<dbReference type="GO" id="GO:0003714">
    <property type="term" value="F:transcription corepressor activity"/>
    <property type="evidence" value="ECO:0007669"/>
    <property type="project" value="InterPro"/>
</dbReference>